<reference evidence="4 5" key="1">
    <citation type="submission" date="2020-02" db="EMBL/GenBank/DDBJ databases">
        <title>Draft genome sequence of two Spirosoma agri KCTC 52727 and Spirosoma terrae KCTC 52035.</title>
        <authorList>
            <person name="Rojas J."/>
            <person name="Ambika Manirajan B."/>
            <person name="Suarez C."/>
            <person name="Ratering S."/>
            <person name="Schnell S."/>
        </authorList>
    </citation>
    <scope>NUCLEOTIDE SEQUENCE [LARGE SCALE GENOMIC DNA]</scope>
    <source>
        <strain evidence="4 5">KCTC 52035</strain>
    </source>
</reference>
<feature type="transmembrane region" description="Helical" evidence="2">
    <location>
        <begin position="46"/>
        <end position="64"/>
    </location>
</feature>
<dbReference type="Gene3D" id="3.30.565.10">
    <property type="entry name" value="Histidine kinase-like ATPase, C-terminal domain"/>
    <property type="match status" value="1"/>
</dbReference>
<dbReference type="GO" id="GO:0000155">
    <property type="term" value="F:phosphorelay sensor kinase activity"/>
    <property type="evidence" value="ECO:0007669"/>
    <property type="project" value="InterPro"/>
</dbReference>
<keyword evidence="4" id="KW-0418">Kinase</keyword>
<evidence type="ECO:0000313" key="4">
    <source>
        <dbReference type="EMBL" id="NDU93709.1"/>
    </source>
</evidence>
<dbReference type="Proteomes" id="UP000474175">
    <property type="component" value="Unassembled WGS sequence"/>
</dbReference>
<dbReference type="InterPro" id="IPR036890">
    <property type="entry name" value="HATPase_C_sf"/>
</dbReference>
<keyword evidence="2" id="KW-0472">Membrane</keyword>
<feature type="transmembrane region" description="Helical" evidence="2">
    <location>
        <begin position="73"/>
        <end position="94"/>
    </location>
</feature>
<feature type="domain" description="Signal transduction histidine kinase internal region" evidence="3">
    <location>
        <begin position="180"/>
        <end position="256"/>
    </location>
</feature>
<dbReference type="RefSeq" id="WP_163942182.1">
    <property type="nucleotide sequence ID" value="NZ_JAAFZH010000001.1"/>
</dbReference>
<dbReference type="InterPro" id="IPR050640">
    <property type="entry name" value="Bact_2-comp_sensor_kinase"/>
</dbReference>
<feature type="region of interest" description="Disordered" evidence="1">
    <location>
        <begin position="101"/>
        <end position="125"/>
    </location>
</feature>
<proteinExistence type="predicted"/>
<sequence>MNRKLSLIAIHVLGCLLFLALPYLFVDEGFARLDQLSYNSHEQRTFLSYVFTILFFYLNYYVLIPRFFFAKHYVVYGLCILISFLLIQQTLAIVNRQGFTTSSSMPPPDRMEHHSPFASDQRPPMPPGHFPERMPKYPHPDRPPEISQTFFLFLTGFLLSLAIRVNNRWRETERARLNTELSYLKAQINPHFLFNTLNSVYSLAIEQSDKTAEAIARLSALMRYVIQDANGNQVPLRKELEYITHYVTLQKLRIDDTARVDFSITGTPNGFQIAPLILISFIENAFKYGINPSEDSHIIVTLVVEHDELHCHVFNKKVHISQNTLPTNGSGIGLTNTKTRLDLVYPNQHRLVINDQPASFTVDLYLTLT</sequence>
<evidence type="ECO:0000313" key="5">
    <source>
        <dbReference type="Proteomes" id="UP000474175"/>
    </source>
</evidence>
<name>A0A6L9L9W5_9BACT</name>
<gene>
    <name evidence="4" type="ORF">GK108_02395</name>
</gene>
<dbReference type="EMBL" id="JAAFZH010000001">
    <property type="protein sequence ID" value="NDU93709.1"/>
    <property type="molecule type" value="Genomic_DNA"/>
</dbReference>
<dbReference type="SUPFAM" id="SSF55874">
    <property type="entry name" value="ATPase domain of HSP90 chaperone/DNA topoisomerase II/histidine kinase"/>
    <property type="match status" value="1"/>
</dbReference>
<dbReference type="AlphaFoldDB" id="A0A6L9L9W5"/>
<dbReference type="PANTHER" id="PTHR34220">
    <property type="entry name" value="SENSOR HISTIDINE KINASE YPDA"/>
    <property type="match status" value="1"/>
</dbReference>
<keyword evidence="5" id="KW-1185">Reference proteome</keyword>
<dbReference type="GO" id="GO:0016020">
    <property type="term" value="C:membrane"/>
    <property type="evidence" value="ECO:0007669"/>
    <property type="project" value="InterPro"/>
</dbReference>
<organism evidence="4 5">
    <name type="scientific">Spirosoma terrae</name>
    <dbReference type="NCBI Taxonomy" id="1968276"/>
    <lineage>
        <taxon>Bacteria</taxon>
        <taxon>Pseudomonadati</taxon>
        <taxon>Bacteroidota</taxon>
        <taxon>Cytophagia</taxon>
        <taxon>Cytophagales</taxon>
        <taxon>Cytophagaceae</taxon>
        <taxon>Spirosoma</taxon>
    </lineage>
</organism>
<comment type="caution">
    <text evidence="4">The sequence shown here is derived from an EMBL/GenBank/DDBJ whole genome shotgun (WGS) entry which is preliminary data.</text>
</comment>
<evidence type="ECO:0000256" key="2">
    <source>
        <dbReference type="SAM" id="Phobius"/>
    </source>
</evidence>
<keyword evidence="4" id="KW-0808">Transferase</keyword>
<keyword evidence="2" id="KW-1133">Transmembrane helix</keyword>
<evidence type="ECO:0000259" key="3">
    <source>
        <dbReference type="Pfam" id="PF06580"/>
    </source>
</evidence>
<evidence type="ECO:0000256" key="1">
    <source>
        <dbReference type="SAM" id="MobiDB-lite"/>
    </source>
</evidence>
<dbReference type="PANTHER" id="PTHR34220:SF7">
    <property type="entry name" value="SENSOR HISTIDINE KINASE YPDA"/>
    <property type="match status" value="1"/>
</dbReference>
<dbReference type="Pfam" id="PF06580">
    <property type="entry name" value="His_kinase"/>
    <property type="match status" value="1"/>
</dbReference>
<protein>
    <submittedName>
        <fullName evidence="4">Sensor histidine kinase</fullName>
    </submittedName>
</protein>
<accession>A0A6L9L9W5</accession>
<feature type="transmembrane region" description="Helical" evidence="2">
    <location>
        <begin position="146"/>
        <end position="166"/>
    </location>
</feature>
<feature type="transmembrane region" description="Helical" evidence="2">
    <location>
        <begin position="7"/>
        <end position="26"/>
    </location>
</feature>
<dbReference type="InterPro" id="IPR010559">
    <property type="entry name" value="Sig_transdc_His_kin_internal"/>
</dbReference>
<keyword evidence="2" id="KW-0812">Transmembrane</keyword>